<feature type="transmembrane region" description="Helical" evidence="6">
    <location>
        <begin position="44"/>
        <end position="64"/>
    </location>
</feature>
<dbReference type="STRING" id="1069680.M7NMB3"/>
<dbReference type="VEuPathDB" id="FungiDB:PNEG_01980"/>
<comment type="caution">
    <text evidence="7">The sequence shown here is derived from an EMBL/GenBank/DDBJ whole genome shotgun (WGS) entry which is preliminary data.</text>
</comment>
<keyword evidence="8" id="KW-1185">Reference proteome</keyword>
<dbReference type="GO" id="GO:0007096">
    <property type="term" value="P:regulation of exit from mitosis"/>
    <property type="evidence" value="ECO:0007669"/>
    <property type="project" value="TreeGrafter"/>
</dbReference>
<dbReference type="OMA" id="RANAECE"/>
<organism evidence="7 8">
    <name type="scientific">Pneumocystis murina (strain B123)</name>
    <name type="common">Mouse pneumocystis pneumonia agent</name>
    <name type="synonym">Pneumocystis carinii f. sp. muris</name>
    <dbReference type="NCBI Taxonomy" id="1069680"/>
    <lineage>
        <taxon>Eukaryota</taxon>
        <taxon>Fungi</taxon>
        <taxon>Dikarya</taxon>
        <taxon>Ascomycota</taxon>
        <taxon>Taphrinomycotina</taxon>
        <taxon>Pneumocystomycetes</taxon>
        <taxon>Pneumocystaceae</taxon>
        <taxon>Pneumocystis</taxon>
    </lineage>
</organism>
<evidence type="ECO:0000313" key="8">
    <source>
        <dbReference type="Proteomes" id="UP000011958"/>
    </source>
</evidence>
<dbReference type="AlphaFoldDB" id="M7NMB3"/>
<evidence type="ECO:0000256" key="1">
    <source>
        <dbReference type="ARBA" id="ARBA00004127"/>
    </source>
</evidence>
<comment type="subcellular location">
    <subcellularLocation>
        <location evidence="1">Endomembrane system</location>
        <topology evidence="1">Multi-pass membrane protein</topology>
    </subcellularLocation>
</comment>
<sequence>MEGDKKKTSRLIRRSSRKLLCFQIFLEWMEKIYYHHSWFEYDGLGTYLFLILCQILFILSRSLGKQQEHFFLKKEVKFKKKNVLKITTDLQTDIWKKKFHGMCSWISIGLFIWSVFCTILCFGTSRQYCLFAREEEHPPPSTSARRRVLNKEGISGTLRNLIDRFRLVNSKEEKKNSNISEEVWELRVWNPSTLLIRFFCFFNPVNLILLWTNPFSPKNILLATGISIQLYLFHRIYANYVIDKSIIHSEVFHEYSKKFVEPRLFPYKRDVATSTHPELVQIEAHTPQEKPNKIMHQPSVPTSNRIRSLIEEEWHTPCQKPHGGFRGFPISPSKKVQPSPAKGFRPANSWSIGTSGNHLSYTNIKTTKHQ</sequence>
<evidence type="ECO:0000256" key="6">
    <source>
        <dbReference type="SAM" id="Phobius"/>
    </source>
</evidence>
<dbReference type="PANTHER" id="PTHR28293:SF1">
    <property type="entry name" value="NUCLEAR RIM PROTEIN 1"/>
    <property type="match status" value="1"/>
</dbReference>
<dbReference type="PANTHER" id="PTHR28293">
    <property type="entry name" value="NUCLEAR RIM PROTEIN 1"/>
    <property type="match status" value="1"/>
</dbReference>
<dbReference type="HOGENOM" id="CLU_748254_0_0_1"/>
<evidence type="ECO:0000313" key="7">
    <source>
        <dbReference type="EMBL" id="EMR09798.1"/>
    </source>
</evidence>
<protein>
    <recommendedName>
        <fullName evidence="9">Nuclear rim protein 1</fullName>
    </recommendedName>
</protein>
<name>M7NMB3_PNEMU</name>
<proteinExistence type="predicted"/>
<feature type="compositionally biased region" description="Polar residues" evidence="5">
    <location>
        <begin position="348"/>
        <end position="370"/>
    </location>
</feature>
<feature type="region of interest" description="Disordered" evidence="5">
    <location>
        <begin position="321"/>
        <end position="370"/>
    </location>
</feature>
<keyword evidence="2 6" id="KW-0812">Transmembrane</keyword>
<keyword evidence="3 6" id="KW-1133">Transmembrane helix</keyword>
<dbReference type="RefSeq" id="XP_007873959.1">
    <property type="nucleotide sequence ID" value="XM_007875768.1"/>
</dbReference>
<dbReference type="EMBL" id="AFWA02000009">
    <property type="protein sequence ID" value="EMR09798.1"/>
    <property type="molecule type" value="Genomic_DNA"/>
</dbReference>
<keyword evidence="4 6" id="KW-0472">Membrane</keyword>
<gene>
    <name evidence="7" type="ORF">PNEG_01980</name>
</gene>
<reference evidence="8" key="1">
    <citation type="journal article" date="2016" name="Nat. Commun.">
        <title>Genome analysis of three Pneumocystis species reveals adaptation mechanisms to life exclusively in mammalian hosts.</title>
        <authorList>
            <person name="Ma L."/>
            <person name="Chen Z."/>
            <person name="Huang D.W."/>
            <person name="Kutty G."/>
            <person name="Ishihara M."/>
            <person name="Wang H."/>
            <person name="Abouelleil A."/>
            <person name="Bishop L."/>
            <person name="Davey E."/>
            <person name="Deng R."/>
            <person name="Deng X."/>
            <person name="Fan L."/>
            <person name="Fantoni G."/>
            <person name="Fitzgerald M."/>
            <person name="Gogineni E."/>
            <person name="Goldberg J.M."/>
            <person name="Handley G."/>
            <person name="Hu X."/>
            <person name="Huber C."/>
            <person name="Jiao X."/>
            <person name="Jones K."/>
            <person name="Levin J.Z."/>
            <person name="Liu Y."/>
            <person name="Macdonald P."/>
            <person name="Melnikov A."/>
            <person name="Raley C."/>
            <person name="Sassi M."/>
            <person name="Sherman B.T."/>
            <person name="Song X."/>
            <person name="Sykes S."/>
            <person name="Tran B."/>
            <person name="Walsh L."/>
            <person name="Xia Y."/>
            <person name="Yang J."/>
            <person name="Young S."/>
            <person name="Zeng Q."/>
            <person name="Zheng X."/>
            <person name="Stephens R."/>
            <person name="Nusbaum C."/>
            <person name="Birren B.W."/>
            <person name="Azadi P."/>
            <person name="Lempicki R.A."/>
            <person name="Cuomo C.A."/>
            <person name="Kovacs J.A."/>
        </authorList>
    </citation>
    <scope>NUCLEOTIDE SEQUENCE [LARGE SCALE GENOMIC DNA]</scope>
    <source>
        <strain evidence="8">B123</strain>
    </source>
</reference>
<evidence type="ECO:0000256" key="2">
    <source>
        <dbReference type="ARBA" id="ARBA00022692"/>
    </source>
</evidence>
<accession>M7NMB3</accession>
<feature type="transmembrane region" description="Helical" evidence="6">
    <location>
        <begin position="105"/>
        <end position="125"/>
    </location>
</feature>
<evidence type="ECO:0000256" key="3">
    <source>
        <dbReference type="ARBA" id="ARBA00022989"/>
    </source>
</evidence>
<dbReference type="InterPro" id="IPR018819">
    <property type="entry name" value="Nur1/Mug154"/>
</dbReference>
<evidence type="ECO:0008006" key="9">
    <source>
        <dbReference type="Google" id="ProtNLM"/>
    </source>
</evidence>
<dbReference type="OrthoDB" id="3363151at2759"/>
<dbReference type="GeneID" id="19895674"/>
<dbReference type="Proteomes" id="UP000011958">
    <property type="component" value="Unassembled WGS sequence"/>
</dbReference>
<dbReference type="GO" id="GO:0012505">
    <property type="term" value="C:endomembrane system"/>
    <property type="evidence" value="ECO:0007669"/>
    <property type="project" value="UniProtKB-SubCell"/>
</dbReference>
<evidence type="ECO:0000256" key="5">
    <source>
        <dbReference type="SAM" id="MobiDB-lite"/>
    </source>
</evidence>
<dbReference type="Pfam" id="PF10332">
    <property type="entry name" value="DUF2418"/>
    <property type="match status" value="1"/>
</dbReference>
<dbReference type="eggNOG" id="ENOG502S7S0">
    <property type="taxonomic scope" value="Eukaryota"/>
</dbReference>
<dbReference type="GO" id="GO:0043007">
    <property type="term" value="P:maintenance of rDNA"/>
    <property type="evidence" value="ECO:0007669"/>
    <property type="project" value="TreeGrafter"/>
</dbReference>
<evidence type="ECO:0000256" key="4">
    <source>
        <dbReference type="ARBA" id="ARBA00023136"/>
    </source>
</evidence>